<dbReference type="STRING" id="74348.SAMN04488523_10882"/>
<evidence type="ECO:0000256" key="3">
    <source>
        <dbReference type="PIRSR" id="PIRSR602401-1"/>
    </source>
</evidence>
<dbReference type="InterPro" id="IPR017972">
    <property type="entry name" value="Cyt_P450_CS"/>
</dbReference>
<dbReference type="PROSITE" id="PS00086">
    <property type="entry name" value="CYTOCHROME_P450"/>
    <property type="match status" value="1"/>
</dbReference>
<organism evidence="5 6">
    <name type="scientific">Sulfitobacter brevis</name>
    <dbReference type="NCBI Taxonomy" id="74348"/>
    <lineage>
        <taxon>Bacteria</taxon>
        <taxon>Pseudomonadati</taxon>
        <taxon>Pseudomonadota</taxon>
        <taxon>Alphaproteobacteria</taxon>
        <taxon>Rhodobacterales</taxon>
        <taxon>Roseobacteraceae</taxon>
        <taxon>Sulfitobacter</taxon>
    </lineage>
</organism>
<keyword evidence="4" id="KW-0560">Oxidoreductase</keyword>
<dbReference type="InterPro" id="IPR050121">
    <property type="entry name" value="Cytochrome_P450_monoxygenase"/>
</dbReference>
<gene>
    <name evidence="5" type="ORF">SAMN04488523_10882</name>
</gene>
<evidence type="ECO:0000313" key="6">
    <source>
        <dbReference type="Proteomes" id="UP000198977"/>
    </source>
</evidence>
<protein>
    <submittedName>
        <fullName evidence="5">Cytochrome P450</fullName>
    </submittedName>
</protein>
<dbReference type="AlphaFoldDB" id="A0A1I2BF30"/>
<reference evidence="5 6" key="1">
    <citation type="submission" date="2016-10" db="EMBL/GenBank/DDBJ databases">
        <authorList>
            <person name="de Groot N.N."/>
        </authorList>
    </citation>
    <scope>NUCLEOTIDE SEQUENCE [LARGE SCALE GENOMIC DNA]</scope>
    <source>
        <strain evidence="5 6">DSM 11443</strain>
    </source>
</reference>
<keyword evidence="4" id="KW-0503">Monooxygenase</keyword>
<comment type="similarity">
    <text evidence="2 4">Belongs to the cytochrome P450 family.</text>
</comment>
<dbReference type="EMBL" id="FOMW01000008">
    <property type="protein sequence ID" value="SFE54567.1"/>
    <property type="molecule type" value="Genomic_DNA"/>
</dbReference>
<dbReference type="InterPro" id="IPR002401">
    <property type="entry name" value="Cyt_P450_E_grp-I"/>
</dbReference>
<feature type="binding site" description="axial binding residue" evidence="3">
    <location>
        <position position="401"/>
    </location>
    <ligand>
        <name>heme</name>
        <dbReference type="ChEBI" id="CHEBI:30413"/>
    </ligand>
    <ligandPart>
        <name>Fe</name>
        <dbReference type="ChEBI" id="CHEBI:18248"/>
    </ligandPart>
</feature>
<dbReference type="InterPro" id="IPR036396">
    <property type="entry name" value="Cyt_P450_sf"/>
</dbReference>
<dbReference type="GO" id="GO:0016705">
    <property type="term" value="F:oxidoreductase activity, acting on paired donors, with incorporation or reduction of molecular oxygen"/>
    <property type="evidence" value="ECO:0007669"/>
    <property type="project" value="InterPro"/>
</dbReference>
<keyword evidence="3 4" id="KW-0408">Iron</keyword>
<dbReference type="RefSeq" id="WP_093924116.1">
    <property type="nucleotide sequence ID" value="NZ_FOMW01000008.1"/>
</dbReference>
<proteinExistence type="inferred from homology"/>
<dbReference type="GO" id="GO:0005506">
    <property type="term" value="F:iron ion binding"/>
    <property type="evidence" value="ECO:0007669"/>
    <property type="project" value="InterPro"/>
</dbReference>
<dbReference type="InterPro" id="IPR001128">
    <property type="entry name" value="Cyt_P450"/>
</dbReference>
<keyword evidence="3 4" id="KW-0349">Heme</keyword>
<dbReference type="GO" id="GO:0004497">
    <property type="term" value="F:monooxygenase activity"/>
    <property type="evidence" value="ECO:0007669"/>
    <property type="project" value="UniProtKB-KW"/>
</dbReference>
<dbReference type="OrthoDB" id="9764248at2"/>
<dbReference type="Pfam" id="PF00067">
    <property type="entry name" value="p450"/>
    <property type="match status" value="1"/>
</dbReference>
<dbReference type="CDD" id="cd00302">
    <property type="entry name" value="cytochrome_P450"/>
    <property type="match status" value="1"/>
</dbReference>
<dbReference type="Gene3D" id="1.10.630.10">
    <property type="entry name" value="Cytochrome P450"/>
    <property type="match status" value="1"/>
</dbReference>
<accession>A0A1I2BF30</accession>
<evidence type="ECO:0000256" key="4">
    <source>
        <dbReference type="RuleBase" id="RU000461"/>
    </source>
</evidence>
<sequence>MAVQGSGVAVGVKHARPVEAELARGNIGLIDFARKAGKNIFSVIPDATLTHKYLRGPAKIHYVCDPEMITELLAGVGRSFPKSQFTRNVIGPAVGNGMILSEGEKWRAQRHRYAPLFAARNLPVLTRHFATTGEELADFFVRANGEVDAADAAQEATLVNISRVMFSGNEAVSKHDIRSGMRRFTDYISYMSLFDLMGLPKWLPRLKWLRSKQAITDSRQLTRDVITSRQAKRHDTAEDFLDLLIDALETDREDIETTVDNLLTFVAAGYETSANTVAWALYLLALYPEVQEEIRAEIIEACPDGPITFETLPQMPKLQGHVRETLRLYPAGALFARDATDQTEIKGVTFKKGDVIMFPVYSLHRNELLWENASDYQADRFIGRKYPRGQYIPFGDGPRICIGAQYAETEIMVLLGAALRRAAFAMTDHPVAPPNLTFTMRPGGPMILSATPVSVHKSDSIRRRDWGCYVLKKADGGQLSYIKPMPAPSDITTTKSGHFTAP</sequence>
<name>A0A1I2BF30_9RHOB</name>
<comment type="cofactor">
    <cofactor evidence="1 3">
        <name>heme</name>
        <dbReference type="ChEBI" id="CHEBI:30413"/>
    </cofactor>
</comment>
<evidence type="ECO:0000313" key="5">
    <source>
        <dbReference type="EMBL" id="SFE54567.1"/>
    </source>
</evidence>
<dbReference type="PANTHER" id="PTHR24305">
    <property type="entry name" value="CYTOCHROME P450"/>
    <property type="match status" value="1"/>
</dbReference>
<dbReference type="SUPFAM" id="SSF48264">
    <property type="entry name" value="Cytochrome P450"/>
    <property type="match status" value="1"/>
</dbReference>
<dbReference type="GO" id="GO:0020037">
    <property type="term" value="F:heme binding"/>
    <property type="evidence" value="ECO:0007669"/>
    <property type="project" value="InterPro"/>
</dbReference>
<dbReference type="PANTHER" id="PTHR24305:SF166">
    <property type="entry name" value="CYTOCHROME P450 12A4, MITOCHONDRIAL-RELATED"/>
    <property type="match status" value="1"/>
</dbReference>
<dbReference type="PRINTS" id="PR00385">
    <property type="entry name" value="P450"/>
</dbReference>
<keyword evidence="3 4" id="KW-0479">Metal-binding</keyword>
<dbReference type="Proteomes" id="UP000198977">
    <property type="component" value="Unassembled WGS sequence"/>
</dbReference>
<keyword evidence="6" id="KW-1185">Reference proteome</keyword>
<dbReference type="PRINTS" id="PR00463">
    <property type="entry name" value="EP450I"/>
</dbReference>
<evidence type="ECO:0000256" key="1">
    <source>
        <dbReference type="ARBA" id="ARBA00001971"/>
    </source>
</evidence>
<evidence type="ECO:0000256" key="2">
    <source>
        <dbReference type="ARBA" id="ARBA00010617"/>
    </source>
</evidence>